<evidence type="ECO:0008006" key="3">
    <source>
        <dbReference type="Google" id="ProtNLM"/>
    </source>
</evidence>
<dbReference type="Pfam" id="PF11662">
    <property type="entry name" value="DUF3263"/>
    <property type="match status" value="1"/>
</dbReference>
<evidence type="ECO:0000313" key="1">
    <source>
        <dbReference type="EMBL" id="MDR6268532.1"/>
    </source>
</evidence>
<dbReference type="InterPro" id="IPR021678">
    <property type="entry name" value="DUF3263"/>
</dbReference>
<gene>
    <name evidence="1" type="ORF">JOE69_000770</name>
</gene>
<evidence type="ECO:0000313" key="2">
    <source>
        <dbReference type="Proteomes" id="UP001185069"/>
    </source>
</evidence>
<name>A0ABU1JAU6_9MICC</name>
<dbReference type="EMBL" id="JAVDQF010000001">
    <property type="protein sequence ID" value="MDR6268532.1"/>
    <property type="molecule type" value="Genomic_DNA"/>
</dbReference>
<protein>
    <recommendedName>
        <fullName evidence="3">DUF3263 domain-containing protein</fullName>
    </recommendedName>
</protein>
<proteinExistence type="predicted"/>
<accession>A0ABU1JAU6</accession>
<sequence length="93" mass="10810">MRPESELMKPQAVIETAGVLPAFAEQILDFERLQWRYPAAKENAIRREFSLSATHYYQILNALADTEAGYRLDPVLIKRLRVRRPRRTRPADG</sequence>
<keyword evidence="2" id="KW-1185">Reference proteome</keyword>
<dbReference type="Proteomes" id="UP001185069">
    <property type="component" value="Unassembled WGS sequence"/>
</dbReference>
<organism evidence="1 2">
    <name type="scientific">Arthrobacter russicus</name>
    <dbReference type="NCBI Taxonomy" id="172040"/>
    <lineage>
        <taxon>Bacteria</taxon>
        <taxon>Bacillati</taxon>
        <taxon>Actinomycetota</taxon>
        <taxon>Actinomycetes</taxon>
        <taxon>Micrococcales</taxon>
        <taxon>Micrococcaceae</taxon>
        <taxon>Arthrobacter</taxon>
    </lineage>
</organism>
<comment type="caution">
    <text evidence="1">The sequence shown here is derived from an EMBL/GenBank/DDBJ whole genome shotgun (WGS) entry which is preliminary data.</text>
</comment>
<dbReference type="RefSeq" id="WP_374709669.1">
    <property type="nucleotide sequence ID" value="NZ_BAAAHY010000006.1"/>
</dbReference>
<reference evidence="1 2" key="1">
    <citation type="submission" date="2023-07" db="EMBL/GenBank/DDBJ databases">
        <title>Sequencing the genomes of 1000 actinobacteria strains.</title>
        <authorList>
            <person name="Klenk H.-P."/>
        </authorList>
    </citation>
    <scope>NUCLEOTIDE SEQUENCE [LARGE SCALE GENOMIC DNA]</scope>
    <source>
        <strain evidence="1 2">DSM 14555</strain>
    </source>
</reference>